<organism evidence="3 4">
    <name type="scientific">Knoellia remsis</name>
    <dbReference type="NCBI Taxonomy" id="407159"/>
    <lineage>
        <taxon>Bacteria</taxon>
        <taxon>Bacillati</taxon>
        <taxon>Actinomycetota</taxon>
        <taxon>Actinomycetes</taxon>
        <taxon>Micrococcales</taxon>
        <taxon>Intrasporangiaceae</taxon>
        <taxon>Knoellia</taxon>
    </lineage>
</organism>
<feature type="domain" description="HNH nuclease" evidence="2">
    <location>
        <begin position="25"/>
        <end position="75"/>
    </location>
</feature>
<evidence type="ECO:0000313" key="3">
    <source>
        <dbReference type="EMBL" id="PRY52896.1"/>
    </source>
</evidence>
<dbReference type="EMBL" id="PVTI01000031">
    <property type="protein sequence ID" value="PRY52896.1"/>
    <property type="molecule type" value="Genomic_DNA"/>
</dbReference>
<keyword evidence="3" id="KW-0378">Hydrolase</keyword>
<evidence type="ECO:0000259" key="2">
    <source>
        <dbReference type="SMART" id="SM00507"/>
    </source>
</evidence>
<dbReference type="CDD" id="cd00085">
    <property type="entry name" value="HNHc"/>
    <property type="match status" value="1"/>
</dbReference>
<dbReference type="InterPro" id="IPR002711">
    <property type="entry name" value="HNH"/>
</dbReference>
<dbReference type="GO" id="GO:0004519">
    <property type="term" value="F:endonuclease activity"/>
    <property type="evidence" value="ECO:0007669"/>
    <property type="project" value="UniProtKB-KW"/>
</dbReference>
<gene>
    <name evidence="3" type="ORF">BCF74_13137</name>
</gene>
<evidence type="ECO:0000313" key="4">
    <source>
        <dbReference type="Proteomes" id="UP000237822"/>
    </source>
</evidence>
<dbReference type="Gene3D" id="1.10.30.50">
    <property type="match status" value="1"/>
</dbReference>
<keyword evidence="4" id="KW-1185">Reference proteome</keyword>
<feature type="region of interest" description="Disordered" evidence="1">
    <location>
        <begin position="111"/>
        <end position="139"/>
    </location>
</feature>
<accession>A0A2T0U4P7</accession>
<feature type="non-terminal residue" evidence="3">
    <location>
        <position position="1"/>
    </location>
</feature>
<keyword evidence="3" id="KW-0255">Endonuclease</keyword>
<dbReference type="Pfam" id="PF01844">
    <property type="entry name" value="HNH"/>
    <property type="match status" value="1"/>
</dbReference>
<reference evidence="3 4" key="1">
    <citation type="submission" date="2018-03" db="EMBL/GenBank/DDBJ databases">
        <title>Genomic Encyclopedia of Archaeal and Bacterial Type Strains, Phase II (KMG-II): from individual species to whole genera.</title>
        <authorList>
            <person name="Goeker M."/>
        </authorList>
    </citation>
    <scope>NUCLEOTIDE SEQUENCE [LARGE SCALE GENOMIC DNA]</scope>
    <source>
        <strain evidence="3 4">ATCC BAA-1496</strain>
    </source>
</reference>
<proteinExistence type="predicted"/>
<dbReference type="AlphaFoldDB" id="A0A2T0U4P7"/>
<dbReference type="Proteomes" id="UP000237822">
    <property type="component" value="Unassembled WGS sequence"/>
</dbReference>
<feature type="compositionally biased region" description="Basic and acidic residues" evidence="1">
    <location>
        <begin position="130"/>
        <end position="139"/>
    </location>
</feature>
<protein>
    <submittedName>
        <fullName evidence="3">HNH endonuclease</fullName>
    </submittedName>
</protein>
<dbReference type="RefSeq" id="WP_146132995.1">
    <property type="nucleotide sequence ID" value="NZ_PVTI01000031.1"/>
</dbReference>
<dbReference type="InterPro" id="IPR003615">
    <property type="entry name" value="HNH_nuc"/>
</dbReference>
<dbReference type="OrthoDB" id="5177627at2"/>
<dbReference type="SMART" id="SM00507">
    <property type="entry name" value="HNHc"/>
    <property type="match status" value="1"/>
</dbReference>
<keyword evidence="3" id="KW-0540">Nuclease</keyword>
<dbReference type="GO" id="GO:0003676">
    <property type="term" value="F:nucleic acid binding"/>
    <property type="evidence" value="ECO:0007669"/>
    <property type="project" value="InterPro"/>
</dbReference>
<evidence type="ECO:0000256" key="1">
    <source>
        <dbReference type="SAM" id="MobiDB-lite"/>
    </source>
</evidence>
<dbReference type="GO" id="GO:0008270">
    <property type="term" value="F:zinc ion binding"/>
    <property type="evidence" value="ECO:0007669"/>
    <property type="project" value="InterPro"/>
</dbReference>
<comment type="caution">
    <text evidence="3">The sequence shown here is derived from an EMBL/GenBank/DDBJ whole genome shotgun (WGS) entry which is preliminary data.</text>
</comment>
<sequence>PTVLNTCGQPVDLGAAERCFTPAQIKRLWLRDRHCTYPGCDAPAAWTDAHHLIHWADHGPTDLDNGALLCQRHHTIVHTQRYHGRVERDQHGRERVTWDLTPGAYDHALAQLQPHGSPHGRGDPALPRASGDDHPPPRP</sequence>
<name>A0A2T0U4P7_9MICO</name>